<dbReference type="AlphaFoldDB" id="U9TGQ1"/>
<gene>
    <name evidence="6" type="ORF">GLOINDRAFT_6467</name>
</gene>
<dbReference type="eggNOG" id="KOG0192">
    <property type="taxonomic scope" value="Eukaryota"/>
</dbReference>
<dbReference type="Gene3D" id="1.10.510.10">
    <property type="entry name" value="Transferase(Phosphotransferase) domain 1"/>
    <property type="match status" value="2"/>
</dbReference>
<evidence type="ECO:0000313" key="6">
    <source>
        <dbReference type="EMBL" id="ESA02491.1"/>
    </source>
</evidence>
<proteinExistence type="predicted"/>
<keyword evidence="2" id="KW-0547">Nucleotide-binding</keyword>
<feature type="domain" description="Protein kinase" evidence="5">
    <location>
        <begin position="1"/>
        <end position="168"/>
    </location>
</feature>
<dbReference type="EMBL" id="KI295673">
    <property type="protein sequence ID" value="ESA02491.1"/>
    <property type="molecule type" value="Genomic_DNA"/>
</dbReference>
<dbReference type="VEuPathDB" id="FungiDB:RhiirFUN_006744"/>
<keyword evidence="4" id="KW-0067">ATP-binding</keyword>
<dbReference type="HOGENOM" id="CLU_000288_7_0_1"/>
<dbReference type="PROSITE" id="PS50011">
    <property type="entry name" value="PROTEIN_KINASE_DOM"/>
    <property type="match status" value="1"/>
</dbReference>
<sequence>MKYYENGNLYQYLDRSNGILSWRDMIDMLWGIVRGLERIHAEGKVHKNLHGGNLLIEDEKISTDARQIYGVLPYIAPEVLRGENYTPASDIYSLGIIMNTLATEKRPWYNREHDYSLAKDICNGLRPAIPDDIPEFYADLMQQCWSNEPENRPTASLIYKRLSWNNLFCDYDYYDEKKRYRIHPHPKIHPEAYYTSRLLYFPELSNMIINQIAKNICDGKRLEIPEDTPKFYAVLMQQCWRNEPENRPTVSLIYKRLS</sequence>
<organism evidence="6">
    <name type="scientific">Rhizophagus irregularis (strain DAOM 181602 / DAOM 197198 / MUCL 43194)</name>
    <name type="common">Arbuscular mycorrhizal fungus</name>
    <name type="synonym">Glomus intraradices</name>
    <dbReference type="NCBI Taxonomy" id="747089"/>
    <lineage>
        <taxon>Eukaryota</taxon>
        <taxon>Fungi</taxon>
        <taxon>Fungi incertae sedis</taxon>
        <taxon>Mucoromycota</taxon>
        <taxon>Glomeromycotina</taxon>
        <taxon>Glomeromycetes</taxon>
        <taxon>Glomerales</taxon>
        <taxon>Glomeraceae</taxon>
        <taxon>Rhizophagus</taxon>
    </lineage>
</organism>
<evidence type="ECO:0000256" key="4">
    <source>
        <dbReference type="ARBA" id="ARBA00022840"/>
    </source>
</evidence>
<reference evidence="6" key="1">
    <citation type="submission" date="2013-07" db="EMBL/GenBank/DDBJ databases">
        <title>The genome of an arbuscular mycorrhizal fungus provides insights into the evolution of the oldest plant symbiosis.</title>
        <authorList>
            <consortium name="DOE Joint Genome Institute"/>
            <person name="Tisserant E."/>
            <person name="Malbreil M."/>
            <person name="Kuo A."/>
            <person name="Kohler A."/>
            <person name="Symeonidi A."/>
            <person name="Balestrini R."/>
            <person name="Charron P."/>
            <person name="Duensing N."/>
            <person name="Frei-dit-Frey N."/>
            <person name="Gianinazzi-Pearson V."/>
            <person name="Gilbert B."/>
            <person name="Handa Y."/>
            <person name="Hijri M."/>
            <person name="Kaul R."/>
            <person name="Kawaguchi M."/>
            <person name="Krajinski F."/>
            <person name="Lammers P."/>
            <person name="Lapierre D."/>
            <person name="Masclaux F.G."/>
            <person name="Murat C."/>
            <person name="Morin E."/>
            <person name="Ndikumana S."/>
            <person name="Pagni M."/>
            <person name="Petitpierre D."/>
            <person name="Requena N."/>
            <person name="Rosikiewicz P."/>
            <person name="Riley R."/>
            <person name="Saito K."/>
            <person name="San Clemente H."/>
            <person name="Shapiro H."/>
            <person name="van Tuinen D."/>
            <person name="Becard G."/>
            <person name="Bonfante P."/>
            <person name="Paszkowski U."/>
            <person name="Shachar-Hill Y."/>
            <person name="Young J.P."/>
            <person name="Sanders I.R."/>
            <person name="Henrissat B."/>
            <person name="Rensing S.A."/>
            <person name="Grigoriev I.V."/>
            <person name="Corradi N."/>
            <person name="Roux C."/>
            <person name="Martin F."/>
        </authorList>
    </citation>
    <scope>NUCLEOTIDE SEQUENCE</scope>
    <source>
        <strain evidence="6">DAOM 197198</strain>
    </source>
</reference>
<dbReference type="PANTHER" id="PTHR44329:SF288">
    <property type="entry name" value="MITOGEN-ACTIVATED PROTEIN KINASE KINASE KINASE 20"/>
    <property type="match status" value="1"/>
</dbReference>
<keyword evidence="1" id="KW-0808">Transferase</keyword>
<dbReference type="PANTHER" id="PTHR44329">
    <property type="entry name" value="SERINE/THREONINE-PROTEIN KINASE TNNI3K-RELATED"/>
    <property type="match status" value="1"/>
</dbReference>
<dbReference type="InterPro" id="IPR051681">
    <property type="entry name" value="Ser/Thr_Kinases-Pseudokinases"/>
</dbReference>
<accession>U9TGQ1</accession>
<evidence type="ECO:0000256" key="1">
    <source>
        <dbReference type="ARBA" id="ARBA00022679"/>
    </source>
</evidence>
<dbReference type="InterPro" id="IPR001245">
    <property type="entry name" value="Ser-Thr/Tyr_kinase_cat_dom"/>
</dbReference>
<evidence type="ECO:0000256" key="3">
    <source>
        <dbReference type="ARBA" id="ARBA00022777"/>
    </source>
</evidence>
<dbReference type="GO" id="GO:0005524">
    <property type="term" value="F:ATP binding"/>
    <property type="evidence" value="ECO:0007669"/>
    <property type="project" value="InterPro"/>
</dbReference>
<name>U9TGQ1_RHIID</name>
<evidence type="ECO:0000259" key="5">
    <source>
        <dbReference type="PROSITE" id="PS50011"/>
    </source>
</evidence>
<dbReference type="SUPFAM" id="SSF56112">
    <property type="entry name" value="Protein kinase-like (PK-like)"/>
    <property type="match status" value="2"/>
</dbReference>
<keyword evidence="3" id="KW-0418">Kinase</keyword>
<protein>
    <recommendedName>
        <fullName evidence="5">Protein kinase domain-containing protein</fullName>
    </recommendedName>
</protein>
<dbReference type="InterPro" id="IPR000719">
    <property type="entry name" value="Prot_kinase_dom"/>
</dbReference>
<dbReference type="GO" id="GO:0004674">
    <property type="term" value="F:protein serine/threonine kinase activity"/>
    <property type="evidence" value="ECO:0007669"/>
    <property type="project" value="TreeGrafter"/>
</dbReference>
<dbReference type="InterPro" id="IPR011009">
    <property type="entry name" value="Kinase-like_dom_sf"/>
</dbReference>
<evidence type="ECO:0000256" key="2">
    <source>
        <dbReference type="ARBA" id="ARBA00022741"/>
    </source>
</evidence>
<dbReference type="Pfam" id="PF07714">
    <property type="entry name" value="PK_Tyr_Ser-Thr"/>
    <property type="match status" value="2"/>
</dbReference>